<accession>A0AAW3WHX3</accession>
<name>A0AAW3WHX3_CLOBE</name>
<proteinExistence type="inferred from homology"/>
<dbReference type="GO" id="GO:0006935">
    <property type="term" value="P:chemotaxis"/>
    <property type="evidence" value="ECO:0007669"/>
    <property type="project" value="InterPro"/>
</dbReference>
<sequence length="358" mass="39107">DIDKPLQIIRLFGEKLANYDLSYEFKVTRGDEFGKTGAYLFKAQDNIKELVKMIVENSQNMSSSSEELSATVEELSSKAISIDEAVNNIASNMQESSAGTEEISASIQEVDSSINILSQKAMDGSSSSNVSKERAREVKNISQKAMEESKKVFAEKQEKMAKAIEDGKVVSNIKVMADTIAGIAEQTNLLALNAAIEAARAGEQGKGFAVVADEVRTLAEQSSEAVQNIQETIVKVQAAFKRSIDTGSDILEFIDKDVNKQFEAYEKTGTQYYKDSEFVSNMSEEIAAMSEEVTATVGQVSEAIQNMAGTTQKSTEHALKIKESMNETTQGLEQVASTVQGQAELAQKLNEIVQKFRI</sequence>
<dbReference type="SMART" id="SM00283">
    <property type="entry name" value="MA"/>
    <property type="match status" value="1"/>
</dbReference>
<dbReference type="InterPro" id="IPR004089">
    <property type="entry name" value="MCPsignal_dom"/>
</dbReference>
<reference evidence="5" key="2">
    <citation type="journal article" date="2022" name="Nat. Biotechnol.">
        <title>Carbon-negative production of acetone and isopropanol by gas fermentation at industrial pilot scale.</title>
        <authorList>
            <person name="Liew F.E."/>
            <person name="Nogle R."/>
            <person name="Abdalla T."/>
            <person name="Rasor B.J."/>
            <person name="Canter C."/>
            <person name="Jensen R.O."/>
            <person name="Wang L."/>
            <person name="Strutz J."/>
            <person name="Chirania P."/>
            <person name="De Tissera S."/>
            <person name="Mueller A.P."/>
            <person name="Ruan Z."/>
            <person name="Gao A."/>
            <person name="Tran L."/>
            <person name="Engle N.L."/>
            <person name="Bromley J.C."/>
            <person name="Daniell J."/>
            <person name="Conrado R."/>
            <person name="Tschaplinski T.J."/>
            <person name="Giannone R.J."/>
            <person name="Hettich R.L."/>
            <person name="Karim A.S."/>
            <person name="Simpson S.D."/>
            <person name="Brown S.D."/>
            <person name="Leang C."/>
            <person name="Jewett M.C."/>
            <person name="Kopke M."/>
        </authorList>
    </citation>
    <scope>NUCLEOTIDE SEQUENCE</scope>
    <source>
        <strain evidence="5">DJ015</strain>
    </source>
</reference>
<dbReference type="EMBL" id="JABAGV010000469">
    <property type="protein sequence ID" value="MBC2478455.1"/>
    <property type="molecule type" value="Genomic_DNA"/>
</dbReference>
<dbReference type="SUPFAM" id="SSF58104">
    <property type="entry name" value="Methyl-accepting chemotaxis protein (MCP) signaling domain"/>
    <property type="match status" value="1"/>
</dbReference>
<evidence type="ECO:0000313" key="5">
    <source>
        <dbReference type="EMBL" id="MBC2478455.1"/>
    </source>
</evidence>
<dbReference type="RefSeq" id="WP_185687370.1">
    <property type="nucleotide sequence ID" value="NZ_JABAGV010000469.1"/>
</dbReference>
<dbReference type="Proteomes" id="UP001194098">
    <property type="component" value="Unassembled WGS sequence"/>
</dbReference>
<comment type="similarity">
    <text evidence="2">Belongs to the methyl-accepting chemotaxis (MCP) protein family.</text>
</comment>
<evidence type="ECO:0000256" key="3">
    <source>
        <dbReference type="PROSITE-ProRule" id="PRU00284"/>
    </source>
</evidence>
<protein>
    <submittedName>
        <fullName evidence="5">Methyl-accepting chemotaxis protein</fullName>
    </submittedName>
</protein>
<reference evidence="5" key="1">
    <citation type="submission" date="2020-04" db="EMBL/GenBank/DDBJ databases">
        <authorList>
            <person name="Brown S."/>
        </authorList>
    </citation>
    <scope>NUCLEOTIDE SEQUENCE</scope>
    <source>
        <strain evidence="5">DJ015</strain>
    </source>
</reference>
<comment type="caution">
    <text evidence="5">The sequence shown here is derived from an EMBL/GenBank/DDBJ whole genome shotgun (WGS) entry which is preliminary data.</text>
</comment>
<evidence type="ECO:0000256" key="2">
    <source>
        <dbReference type="ARBA" id="ARBA00029447"/>
    </source>
</evidence>
<feature type="domain" description="Methyl-accepting transducer" evidence="4">
    <location>
        <begin position="71"/>
        <end position="322"/>
    </location>
</feature>
<dbReference type="PANTHER" id="PTHR32089">
    <property type="entry name" value="METHYL-ACCEPTING CHEMOTAXIS PROTEIN MCPB"/>
    <property type="match status" value="1"/>
</dbReference>
<dbReference type="AlphaFoldDB" id="A0AAW3WHX3"/>
<feature type="non-terminal residue" evidence="5">
    <location>
        <position position="1"/>
    </location>
</feature>
<dbReference type="Pfam" id="PF00015">
    <property type="entry name" value="MCPsignal"/>
    <property type="match status" value="1"/>
</dbReference>
<gene>
    <name evidence="5" type="ORF">HGI39_28070</name>
</gene>
<dbReference type="GO" id="GO:0007165">
    <property type="term" value="P:signal transduction"/>
    <property type="evidence" value="ECO:0007669"/>
    <property type="project" value="UniProtKB-KW"/>
</dbReference>
<dbReference type="Gene3D" id="1.10.287.950">
    <property type="entry name" value="Methyl-accepting chemotaxis protein"/>
    <property type="match status" value="1"/>
</dbReference>
<organism evidence="5 6">
    <name type="scientific">Clostridium beijerinckii</name>
    <name type="common">Clostridium MP</name>
    <dbReference type="NCBI Taxonomy" id="1520"/>
    <lineage>
        <taxon>Bacteria</taxon>
        <taxon>Bacillati</taxon>
        <taxon>Bacillota</taxon>
        <taxon>Clostridia</taxon>
        <taxon>Eubacteriales</taxon>
        <taxon>Clostridiaceae</taxon>
        <taxon>Clostridium</taxon>
    </lineage>
</organism>
<dbReference type="GO" id="GO:0004888">
    <property type="term" value="F:transmembrane signaling receptor activity"/>
    <property type="evidence" value="ECO:0007669"/>
    <property type="project" value="InterPro"/>
</dbReference>
<dbReference type="GO" id="GO:0016020">
    <property type="term" value="C:membrane"/>
    <property type="evidence" value="ECO:0007669"/>
    <property type="project" value="InterPro"/>
</dbReference>
<keyword evidence="1 3" id="KW-0807">Transducer</keyword>
<dbReference type="InterPro" id="IPR004090">
    <property type="entry name" value="Chemotax_Me-accpt_rcpt"/>
</dbReference>
<dbReference type="PROSITE" id="PS50111">
    <property type="entry name" value="CHEMOTAXIS_TRANSDUC_2"/>
    <property type="match status" value="1"/>
</dbReference>
<evidence type="ECO:0000313" key="6">
    <source>
        <dbReference type="Proteomes" id="UP001194098"/>
    </source>
</evidence>
<evidence type="ECO:0000256" key="1">
    <source>
        <dbReference type="ARBA" id="ARBA00023224"/>
    </source>
</evidence>
<dbReference type="PANTHER" id="PTHR32089:SF112">
    <property type="entry name" value="LYSOZYME-LIKE PROTEIN-RELATED"/>
    <property type="match status" value="1"/>
</dbReference>
<dbReference type="PRINTS" id="PR00260">
    <property type="entry name" value="CHEMTRNSDUCR"/>
</dbReference>
<evidence type="ECO:0000259" key="4">
    <source>
        <dbReference type="PROSITE" id="PS50111"/>
    </source>
</evidence>